<dbReference type="EMBL" id="PVNK01000139">
    <property type="protein sequence ID" value="PRP99870.1"/>
    <property type="molecule type" value="Genomic_DNA"/>
</dbReference>
<dbReference type="OrthoDB" id="5499704at2"/>
<evidence type="ECO:0000313" key="5">
    <source>
        <dbReference type="Proteomes" id="UP000237968"/>
    </source>
</evidence>
<dbReference type="Proteomes" id="UP000237968">
    <property type="component" value="Unassembled WGS sequence"/>
</dbReference>
<organism evidence="4 5">
    <name type="scientific">Enhygromyxa salina</name>
    <dbReference type="NCBI Taxonomy" id="215803"/>
    <lineage>
        <taxon>Bacteria</taxon>
        <taxon>Pseudomonadati</taxon>
        <taxon>Myxococcota</taxon>
        <taxon>Polyangia</taxon>
        <taxon>Nannocystales</taxon>
        <taxon>Nannocystaceae</taxon>
        <taxon>Enhygromyxa</taxon>
    </lineage>
</organism>
<dbReference type="InterPro" id="IPR020904">
    <property type="entry name" value="Sc_DH/Rdtase_CS"/>
</dbReference>
<dbReference type="PANTHER" id="PTHR42879:SF2">
    <property type="entry name" value="3-OXOACYL-[ACYL-CARRIER-PROTEIN] REDUCTASE FABG"/>
    <property type="match status" value="1"/>
</dbReference>
<evidence type="ECO:0000256" key="1">
    <source>
        <dbReference type="ARBA" id="ARBA00006484"/>
    </source>
</evidence>
<proteinExistence type="inferred from homology"/>
<gene>
    <name evidence="4" type="primary">fabG_4</name>
    <name evidence="4" type="ORF">ENSA5_28580</name>
</gene>
<dbReference type="SUPFAM" id="SSF51735">
    <property type="entry name" value="NAD(P)-binding Rossmann-fold domains"/>
    <property type="match status" value="1"/>
</dbReference>
<evidence type="ECO:0000256" key="2">
    <source>
        <dbReference type="ARBA" id="ARBA00023002"/>
    </source>
</evidence>
<evidence type="ECO:0000313" key="4">
    <source>
        <dbReference type="EMBL" id="PRP99870.1"/>
    </source>
</evidence>
<dbReference type="GO" id="GO:0004316">
    <property type="term" value="F:3-oxoacyl-[acyl-carrier-protein] reductase (NADPH) activity"/>
    <property type="evidence" value="ECO:0007669"/>
    <property type="project" value="UniProtKB-EC"/>
</dbReference>
<dbReference type="PROSITE" id="PS00061">
    <property type="entry name" value="ADH_SHORT"/>
    <property type="match status" value="1"/>
</dbReference>
<dbReference type="FunFam" id="3.40.50.720:FF:000173">
    <property type="entry name" value="3-oxoacyl-[acyl-carrier protein] reductase"/>
    <property type="match status" value="1"/>
</dbReference>
<protein>
    <submittedName>
        <fullName evidence="4">3-oxoacyl-[acyl-carrier-protein] reductase FabG</fullName>
        <ecNumber evidence="4">1.1.1.100</ecNumber>
    </submittedName>
</protein>
<dbReference type="SMART" id="SM00822">
    <property type="entry name" value="PKS_KR"/>
    <property type="match status" value="1"/>
</dbReference>
<dbReference type="PANTHER" id="PTHR42879">
    <property type="entry name" value="3-OXOACYL-(ACYL-CARRIER-PROTEIN) REDUCTASE"/>
    <property type="match status" value="1"/>
</dbReference>
<evidence type="ECO:0000259" key="3">
    <source>
        <dbReference type="SMART" id="SM00822"/>
    </source>
</evidence>
<dbReference type="InterPro" id="IPR002347">
    <property type="entry name" value="SDR_fam"/>
</dbReference>
<dbReference type="PRINTS" id="PR00081">
    <property type="entry name" value="GDHRDH"/>
</dbReference>
<dbReference type="PRINTS" id="PR00080">
    <property type="entry name" value="SDRFAMILY"/>
</dbReference>
<dbReference type="GO" id="GO:0032787">
    <property type="term" value="P:monocarboxylic acid metabolic process"/>
    <property type="evidence" value="ECO:0007669"/>
    <property type="project" value="UniProtKB-ARBA"/>
</dbReference>
<dbReference type="InterPro" id="IPR050259">
    <property type="entry name" value="SDR"/>
</dbReference>
<dbReference type="RefSeq" id="WP_106392244.1">
    <property type="nucleotide sequence ID" value="NZ_PVNK01000139.1"/>
</dbReference>
<dbReference type="InterPro" id="IPR057326">
    <property type="entry name" value="KR_dom"/>
</dbReference>
<accession>A0A2S9Y4E1</accession>
<feature type="domain" description="Ketoreductase" evidence="3">
    <location>
        <begin position="1"/>
        <end position="186"/>
    </location>
</feature>
<keyword evidence="5" id="KW-1185">Reference proteome</keyword>
<dbReference type="InterPro" id="IPR036291">
    <property type="entry name" value="NAD(P)-bd_dom_sf"/>
</dbReference>
<sequence>MHYFVTGGSRGIGAGIVEYAAAHGHHVAFTYVANAAAAEASKLAAEAAAKEAGHDVQIRHYQLDVKDPAAVEAVSDQVLEDFETMEVIVNCAGVNRDNLVVSMADEEWREVLATNLDGPFYVCRQFIQTLMANRFGRIVNISSIQHEGGTGQANYAAAKAGLHGLTKTLAKEYGRRGITANVIVPGFFDTDMTRETMPQVNKDYWKQYCPMPKGRMGKVSELAAVVEFLASEGGAFINGEVINVTGGLGWTV</sequence>
<comment type="similarity">
    <text evidence="1">Belongs to the short-chain dehydrogenases/reductases (SDR) family.</text>
</comment>
<comment type="caution">
    <text evidence="4">The sequence shown here is derived from an EMBL/GenBank/DDBJ whole genome shotgun (WGS) entry which is preliminary data.</text>
</comment>
<name>A0A2S9Y4E1_9BACT</name>
<dbReference type="Gene3D" id="3.40.50.720">
    <property type="entry name" value="NAD(P)-binding Rossmann-like Domain"/>
    <property type="match status" value="1"/>
</dbReference>
<reference evidence="4 5" key="1">
    <citation type="submission" date="2018-03" db="EMBL/GenBank/DDBJ databases">
        <title>Draft Genome Sequences of the Obligatory Marine Myxobacteria Enhygromyxa salina SWB005.</title>
        <authorList>
            <person name="Poehlein A."/>
            <person name="Moghaddam J.A."/>
            <person name="Harms H."/>
            <person name="Alanjari M."/>
            <person name="Koenig G.M."/>
            <person name="Daniel R."/>
            <person name="Schaeberle T.F."/>
        </authorList>
    </citation>
    <scope>NUCLEOTIDE SEQUENCE [LARGE SCALE GENOMIC DNA]</scope>
    <source>
        <strain evidence="4 5">SWB005</strain>
    </source>
</reference>
<keyword evidence="2 4" id="KW-0560">Oxidoreductase</keyword>
<dbReference type="AlphaFoldDB" id="A0A2S9Y4E1"/>
<dbReference type="EC" id="1.1.1.100" evidence="4"/>
<dbReference type="Pfam" id="PF13561">
    <property type="entry name" value="adh_short_C2"/>
    <property type="match status" value="1"/>
</dbReference>